<dbReference type="Pfam" id="PF00702">
    <property type="entry name" value="Hydrolase"/>
    <property type="match status" value="1"/>
</dbReference>
<organism evidence="1 2">
    <name type="scientific">Opisthorchis viverrini</name>
    <name type="common">Southeast Asian liver fluke</name>
    <dbReference type="NCBI Taxonomy" id="6198"/>
    <lineage>
        <taxon>Eukaryota</taxon>
        <taxon>Metazoa</taxon>
        <taxon>Spiralia</taxon>
        <taxon>Lophotrochozoa</taxon>
        <taxon>Platyhelminthes</taxon>
        <taxon>Trematoda</taxon>
        <taxon>Digenea</taxon>
        <taxon>Opisthorchiida</taxon>
        <taxon>Opisthorchiata</taxon>
        <taxon>Opisthorchiidae</taxon>
        <taxon>Opisthorchis</taxon>
    </lineage>
</organism>
<evidence type="ECO:0000313" key="1">
    <source>
        <dbReference type="EMBL" id="OON21850.1"/>
    </source>
</evidence>
<proteinExistence type="predicted"/>
<name>A0A1S8X553_OPIVI</name>
<dbReference type="SUPFAM" id="SSF56784">
    <property type="entry name" value="HAD-like"/>
    <property type="match status" value="1"/>
</dbReference>
<feature type="non-terminal residue" evidence="1">
    <location>
        <position position="198"/>
    </location>
</feature>
<evidence type="ECO:0000313" key="2">
    <source>
        <dbReference type="Proteomes" id="UP000243686"/>
    </source>
</evidence>
<dbReference type="InterPro" id="IPR036412">
    <property type="entry name" value="HAD-like_sf"/>
</dbReference>
<keyword evidence="2" id="KW-1185">Reference proteome</keyword>
<dbReference type="InterPro" id="IPR023214">
    <property type="entry name" value="HAD_sf"/>
</dbReference>
<gene>
    <name evidence="1" type="ORF">X801_02249</name>
</gene>
<dbReference type="EMBL" id="KV891970">
    <property type="protein sequence ID" value="OON21850.1"/>
    <property type="molecule type" value="Genomic_DNA"/>
</dbReference>
<dbReference type="AlphaFoldDB" id="A0A1S8X553"/>
<dbReference type="Proteomes" id="UP000243686">
    <property type="component" value="Unassembled WGS sequence"/>
</dbReference>
<accession>A0A1S8X553</accession>
<reference evidence="1 2" key="1">
    <citation type="submission" date="2015-03" db="EMBL/GenBank/DDBJ databases">
        <title>Draft genome of the nematode, Opisthorchis viverrini.</title>
        <authorList>
            <person name="Mitreva M."/>
        </authorList>
    </citation>
    <scope>NUCLEOTIDE SEQUENCE [LARGE SCALE GENOMIC DNA]</scope>
    <source>
        <strain evidence="1">Khon Kaen</strain>
    </source>
</reference>
<evidence type="ECO:0008006" key="3">
    <source>
        <dbReference type="Google" id="ProtNLM"/>
    </source>
</evidence>
<sequence length="198" mass="22578">MGLEKTLCWASSYNKKNILCYIVTRLYSTTIKGGPLNSETNTPNYGPTDNLREKFMENELIFEIRYRKFPSTKRPVYKAVVFDKDGTLICFDSMWVPWAKQVATRISAAVKLDVQEEIFTVLGLLAEGTKSQICEAITGILTRKNISRADAHEISAHHINRCIPQTQHVNQLEDLPQLFTVLRQHDIRVAVCTSDSRE</sequence>
<dbReference type="Gene3D" id="3.40.50.1000">
    <property type="entry name" value="HAD superfamily/HAD-like"/>
    <property type="match status" value="1"/>
</dbReference>
<protein>
    <recommendedName>
        <fullName evidence="3">Haloacid dehalogenase-like hydrolase</fullName>
    </recommendedName>
</protein>